<dbReference type="OrthoDB" id="9811118at2"/>
<gene>
    <name evidence="2" type="ORF">P409_10915</name>
</gene>
<evidence type="ECO:0008006" key="4">
    <source>
        <dbReference type="Google" id="ProtNLM"/>
    </source>
</evidence>
<comment type="caution">
    <text evidence="2">The sequence shown here is derived from an EMBL/GenBank/DDBJ whole genome shotgun (WGS) entry which is preliminary data.</text>
</comment>
<dbReference type="PANTHER" id="PTHR46230:SF7">
    <property type="entry name" value="BOLA-LIKE PROTEIN 1"/>
    <property type="match status" value="1"/>
</dbReference>
<dbReference type="Gene3D" id="3.30.300.90">
    <property type="entry name" value="BolA-like"/>
    <property type="match status" value="1"/>
</dbReference>
<name>A0A0A0D6Q0_9PROT</name>
<dbReference type="EMBL" id="JANX01000102">
    <property type="protein sequence ID" value="KGM34316.1"/>
    <property type="molecule type" value="Genomic_DNA"/>
</dbReference>
<dbReference type="PIRSF" id="PIRSF003113">
    <property type="entry name" value="BolA"/>
    <property type="match status" value="1"/>
</dbReference>
<organism evidence="2 3">
    <name type="scientific">Inquilinus limosus MP06</name>
    <dbReference type="NCBI Taxonomy" id="1398085"/>
    <lineage>
        <taxon>Bacteria</taxon>
        <taxon>Pseudomonadati</taxon>
        <taxon>Pseudomonadota</taxon>
        <taxon>Alphaproteobacteria</taxon>
        <taxon>Rhodospirillales</taxon>
        <taxon>Rhodospirillaceae</taxon>
        <taxon>Inquilinus</taxon>
    </lineage>
</organism>
<dbReference type="PANTHER" id="PTHR46230">
    <property type="match status" value="1"/>
</dbReference>
<sequence length="96" mass="10607">MQIADRMRRKIEEALAPAQIEIIDDSHRHAGHAGHDGRGESHFRVLVVSAAFAGKSRVERQRLVYDLLAAELKDRVHALSLTTRTPEEAEKAGANG</sequence>
<dbReference type="Proteomes" id="UP000029995">
    <property type="component" value="Unassembled WGS sequence"/>
</dbReference>
<accession>A0A0A0D6Q0</accession>
<dbReference type="RefSeq" id="WP_034835427.1">
    <property type="nucleotide sequence ID" value="NZ_JANX01000102.1"/>
</dbReference>
<dbReference type="InterPro" id="IPR036065">
    <property type="entry name" value="BolA-like_sf"/>
</dbReference>
<proteinExistence type="inferred from homology"/>
<dbReference type="GO" id="GO:0016226">
    <property type="term" value="P:iron-sulfur cluster assembly"/>
    <property type="evidence" value="ECO:0007669"/>
    <property type="project" value="TreeGrafter"/>
</dbReference>
<evidence type="ECO:0000256" key="1">
    <source>
        <dbReference type="RuleBase" id="RU003860"/>
    </source>
</evidence>
<dbReference type="InterPro" id="IPR002634">
    <property type="entry name" value="BolA"/>
</dbReference>
<evidence type="ECO:0000313" key="2">
    <source>
        <dbReference type="EMBL" id="KGM34316.1"/>
    </source>
</evidence>
<evidence type="ECO:0000313" key="3">
    <source>
        <dbReference type="Proteomes" id="UP000029995"/>
    </source>
</evidence>
<dbReference type="Pfam" id="PF01722">
    <property type="entry name" value="BolA"/>
    <property type="match status" value="1"/>
</dbReference>
<dbReference type="AlphaFoldDB" id="A0A0A0D6Q0"/>
<protein>
    <recommendedName>
        <fullName evidence="4">BolA family transcriptional regulator</fullName>
    </recommendedName>
</protein>
<reference evidence="2 3" key="1">
    <citation type="submission" date="2014-01" db="EMBL/GenBank/DDBJ databases">
        <title>Genome sequence determination for a cystic fibrosis isolate, Inquilinus limosus.</title>
        <authorList>
            <person name="Pino M."/>
            <person name="Di Conza J."/>
            <person name="Gutkind G."/>
        </authorList>
    </citation>
    <scope>NUCLEOTIDE SEQUENCE [LARGE SCALE GENOMIC DNA]</scope>
    <source>
        <strain evidence="2 3">MP06</strain>
    </source>
</reference>
<comment type="similarity">
    <text evidence="1">Belongs to the BolA/IbaG family.</text>
</comment>
<dbReference type="SUPFAM" id="SSF82657">
    <property type="entry name" value="BolA-like"/>
    <property type="match status" value="1"/>
</dbReference>